<evidence type="ECO:0000256" key="2">
    <source>
        <dbReference type="ARBA" id="ARBA00023127"/>
    </source>
</evidence>
<dbReference type="SMART" id="SM00385">
    <property type="entry name" value="CYCLIN"/>
    <property type="match status" value="2"/>
</dbReference>
<keyword evidence="8" id="KW-1185">Reference proteome</keyword>
<name>A0A5N4A9P8_PHOPY</name>
<accession>A0A5N4A9P8</accession>
<dbReference type="GO" id="GO:0051301">
    <property type="term" value="P:cell division"/>
    <property type="evidence" value="ECO:0007669"/>
    <property type="project" value="UniProtKB-KW"/>
</dbReference>
<dbReference type="Pfam" id="PF00134">
    <property type="entry name" value="Cyclin_N"/>
    <property type="match status" value="1"/>
</dbReference>
<dbReference type="Gene3D" id="1.10.472.10">
    <property type="entry name" value="Cyclin-like"/>
    <property type="match status" value="2"/>
</dbReference>
<dbReference type="SUPFAM" id="SSF47954">
    <property type="entry name" value="Cyclin-like"/>
    <property type="match status" value="2"/>
</dbReference>
<dbReference type="GO" id="GO:0000278">
    <property type="term" value="P:mitotic cell cycle"/>
    <property type="evidence" value="ECO:0007669"/>
    <property type="project" value="UniProtKB-ARBA"/>
</dbReference>
<keyword evidence="3" id="KW-0131">Cell cycle</keyword>
<dbReference type="InterPro" id="IPR036915">
    <property type="entry name" value="Cyclin-like_sf"/>
</dbReference>
<dbReference type="PROSITE" id="PS00292">
    <property type="entry name" value="CYCLINS"/>
    <property type="match status" value="1"/>
</dbReference>
<proteinExistence type="inferred from homology"/>
<reference evidence="7 8" key="1">
    <citation type="journal article" date="2018" name="Elife">
        <title>Firefly genomes illuminate parallel origins of bioluminescence in beetles.</title>
        <authorList>
            <person name="Fallon T.R."/>
            <person name="Lower S.E."/>
            <person name="Chang C.H."/>
            <person name="Bessho-Uehara M."/>
            <person name="Martin G.J."/>
            <person name="Bewick A.J."/>
            <person name="Behringer M."/>
            <person name="Debat H.J."/>
            <person name="Wong I."/>
            <person name="Day J.C."/>
            <person name="Suvorov A."/>
            <person name="Silva C.J."/>
            <person name="Stanger-Hall K.F."/>
            <person name="Hall D.W."/>
            <person name="Schmitz R.J."/>
            <person name="Nelson D.R."/>
            <person name="Lewis S.M."/>
            <person name="Shigenobu S."/>
            <person name="Bybee S.M."/>
            <person name="Larracuente A.M."/>
            <person name="Oba Y."/>
            <person name="Weng J.K."/>
        </authorList>
    </citation>
    <scope>NUCLEOTIDE SEQUENCE [LARGE SCALE GENOMIC DNA]</scope>
    <source>
        <strain evidence="7">1611_PpyrPB1</strain>
        <tissue evidence="7">Whole body</tissue>
    </source>
</reference>
<protein>
    <submittedName>
        <fullName evidence="7">Uncharacterized protein</fullName>
    </submittedName>
</protein>
<feature type="domain" description="Cyclin C-terminal" evidence="6">
    <location>
        <begin position="227"/>
        <end position="346"/>
    </location>
</feature>
<evidence type="ECO:0000313" key="8">
    <source>
        <dbReference type="Proteomes" id="UP000327044"/>
    </source>
</evidence>
<dbReference type="Proteomes" id="UP000327044">
    <property type="component" value="Unassembled WGS sequence"/>
</dbReference>
<dbReference type="Pfam" id="PF02984">
    <property type="entry name" value="Cyclin_C"/>
    <property type="match status" value="1"/>
</dbReference>
<evidence type="ECO:0000256" key="3">
    <source>
        <dbReference type="ARBA" id="ARBA00023306"/>
    </source>
</evidence>
<dbReference type="EMBL" id="VVIM01000009">
    <property type="protein sequence ID" value="KAB0794050.1"/>
    <property type="molecule type" value="Genomic_DNA"/>
</dbReference>
<dbReference type="InterPro" id="IPR004367">
    <property type="entry name" value="Cyclin_C-dom"/>
</dbReference>
<keyword evidence="2 4" id="KW-0195">Cyclin</keyword>
<keyword evidence="1" id="KW-0132">Cell division</keyword>
<feature type="domain" description="Cyclin-like" evidence="5">
    <location>
        <begin position="231"/>
        <end position="315"/>
    </location>
</feature>
<dbReference type="GO" id="GO:0005634">
    <property type="term" value="C:nucleus"/>
    <property type="evidence" value="ECO:0007669"/>
    <property type="project" value="UniProtKB-ARBA"/>
</dbReference>
<comment type="similarity">
    <text evidence="4">Belongs to the cyclin family.</text>
</comment>
<sequence length="354" mass="40236">MATFCIGGNPLNLPRLKKFEEGTNARVPLQCVTNGNGHSSQNIVTEKKNKVDLENGCSGHNLPVECISLLEDPPALQPLEVTEPTAEELSLLQDYGRDNLDYLFYREKRVAWPKPDYMSKQPFITKQMRTILIGWLIDVSVEYELDEQIVFVAVNLIDRFLCVMSVVREKFQLVGAAALMLAVKLETSVKISPQNWATLTGDGFTARQMIKMEKLIMSVLNFDLRSPTVICFIQQICTKFKFPNDHSAISMYIVELAVLDDGNYMDCLPSKLAVAAILLVLFMMKGSETISSKFVHWWCGYGFEEIKPLMTKLYYTLRNCRSDKFQSIEKKYDDSTLDFIASITPKNLNFLCVE</sequence>
<dbReference type="InterPro" id="IPR039361">
    <property type="entry name" value="Cyclin"/>
</dbReference>
<evidence type="ECO:0000256" key="4">
    <source>
        <dbReference type="RuleBase" id="RU000383"/>
    </source>
</evidence>
<dbReference type="InParanoid" id="A0A5N4A9P8"/>
<evidence type="ECO:0000313" key="7">
    <source>
        <dbReference type="EMBL" id="KAB0794050.1"/>
    </source>
</evidence>
<organism evidence="7 8">
    <name type="scientific">Photinus pyralis</name>
    <name type="common">Common eastern firefly</name>
    <name type="synonym">Lampyris pyralis</name>
    <dbReference type="NCBI Taxonomy" id="7054"/>
    <lineage>
        <taxon>Eukaryota</taxon>
        <taxon>Metazoa</taxon>
        <taxon>Ecdysozoa</taxon>
        <taxon>Arthropoda</taxon>
        <taxon>Hexapoda</taxon>
        <taxon>Insecta</taxon>
        <taxon>Pterygota</taxon>
        <taxon>Neoptera</taxon>
        <taxon>Endopterygota</taxon>
        <taxon>Coleoptera</taxon>
        <taxon>Polyphaga</taxon>
        <taxon>Elateriformia</taxon>
        <taxon>Elateroidea</taxon>
        <taxon>Lampyridae</taxon>
        <taxon>Lampyrinae</taxon>
        <taxon>Photinus</taxon>
    </lineage>
</organism>
<dbReference type="FunFam" id="1.10.472.10:FF:000001">
    <property type="entry name" value="G2/mitotic-specific cyclin"/>
    <property type="match status" value="1"/>
</dbReference>
<gene>
    <name evidence="7" type="ORF">PPYR_13670</name>
</gene>
<dbReference type="OrthoDB" id="5590282at2759"/>
<dbReference type="InterPro" id="IPR006671">
    <property type="entry name" value="Cyclin_N"/>
</dbReference>
<dbReference type="PANTHER" id="PTHR10177">
    <property type="entry name" value="CYCLINS"/>
    <property type="match status" value="1"/>
</dbReference>
<evidence type="ECO:0000256" key="1">
    <source>
        <dbReference type="ARBA" id="ARBA00022618"/>
    </source>
</evidence>
<dbReference type="AlphaFoldDB" id="A0A5N4A9P8"/>
<dbReference type="InterPro" id="IPR048258">
    <property type="entry name" value="Cyclins_cyclin-box"/>
</dbReference>
<evidence type="ECO:0000259" key="5">
    <source>
        <dbReference type="SMART" id="SM00385"/>
    </source>
</evidence>
<evidence type="ECO:0000259" key="6">
    <source>
        <dbReference type="SMART" id="SM01332"/>
    </source>
</evidence>
<dbReference type="InterPro" id="IPR013763">
    <property type="entry name" value="Cyclin-like_dom"/>
</dbReference>
<comment type="caution">
    <text evidence="7">The sequence shown here is derived from an EMBL/GenBank/DDBJ whole genome shotgun (WGS) entry which is preliminary data.</text>
</comment>
<dbReference type="SMART" id="SM01332">
    <property type="entry name" value="Cyclin_C"/>
    <property type="match status" value="1"/>
</dbReference>
<feature type="domain" description="Cyclin-like" evidence="5">
    <location>
        <begin position="134"/>
        <end position="218"/>
    </location>
</feature>